<protein>
    <submittedName>
        <fullName evidence="1">Uncharacterized protein</fullName>
    </submittedName>
</protein>
<dbReference type="AlphaFoldDB" id="A0A011PV25"/>
<dbReference type="PATRIC" id="fig|1454003.3.peg.1546"/>
<reference evidence="1 2" key="1">
    <citation type="submission" date="2014-02" db="EMBL/GenBank/DDBJ databases">
        <title>Expanding our view of genomic diversity in Candidatus Accumulibacter clades.</title>
        <authorList>
            <person name="Skennerton C.T."/>
            <person name="Barr J.J."/>
            <person name="Slater F.R."/>
            <person name="Bond P.L."/>
            <person name="Tyson G.W."/>
        </authorList>
    </citation>
    <scope>NUCLEOTIDE SEQUENCE [LARGE SCALE GENOMIC DNA]</scope>
    <source>
        <strain evidence="2">BA-92</strain>
    </source>
</reference>
<sequence>MNDHPASDARRQLRARVEQLHLQNVIIALILRNAALPGLQTSASAMAASDFLETPSSDSITKENP</sequence>
<dbReference type="EMBL" id="JEMX01000028">
    <property type="protein sequence ID" value="EXI80887.1"/>
    <property type="molecule type" value="Genomic_DNA"/>
</dbReference>
<name>A0A011PV25_9PROT</name>
<gene>
    <name evidence="1" type="ORF">AW10_01500</name>
</gene>
<proteinExistence type="predicted"/>
<dbReference type="Proteomes" id="UP000021816">
    <property type="component" value="Unassembled WGS sequence"/>
</dbReference>
<dbReference type="STRING" id="1454003.AW10_01500"/>
<comment type="caution">
    <text evidence="1">The sequence shown here is derived from an EMBL/GenBank/DDBJ whole genome shotgun (WGS) entry which is preliminary data.</text>
</comment>
<evidence type="ECO:0000313" key="2">
    <source>
        <dbReference type="Proteomes" id="UP000021816"/>
    </source>
</evidence>
<organism evidence="1 2">
    <name type="scientific">Candidatus Accumulibacter appositus</name>
    <dbReference type="NCBI Taxonomy" id="1454003"/>
    <lineage>
        <taxon>Bacteria</taxon>
        <taxon>Pseudomonadati</taxon>
        <taxon>Pseudomonadota</taxon>
        <taxon>Betaproteobacteria</taxon>
        <taxon>Candidatus Accumulibacter</taxon>
    </lineage>
</organism>
<accession>A0A011PV25</accession>
<evidence type="ECO:0000313" key="1">
    <source>
        <dbReference type="EMBL" id="EXI80887.1"/>
    </source>
</evidence>